<evidence type="ECO:0000313" key="4">
    <source>
        <dbReference type="EMBL" id="KAK7249502.1"/>
    </source>
</evidence>
<dbReference type="Proteomes" id="UP001363151">
    <property type="component" value="Unassembled WGS sequence"/>
</dbReference>
<feature type="domain" description="Transferrin-like" evidence="3">
    <location>
        <begin position="380"/>
        <end position="395"/>
    </location>
</feature>
<keyword evidence="2" id="KW-0732">Signal</keyword>
<feature type="compositionally biased region" description="Basic and acidic residues" evidence="1">
    <location>
        <begin position="289"/>
        <end position="302"/>
    </location>
</feature>
<evidence type="ECO:0000259" key="3">
    <source>
        <dbReference type="PROSITE" id="PS51408"/>
    </source>
</evidence>
<reference evidence="4 5" key="1">
    <citation type="submission" date="2024-03" db="EMBL/GenBank/DDBJ databases">
        <title>Aureococcus anophagefferens CCMP1851 and Kratosvirus quantuckense: Draft genome of a second virus-susceptible host strain in the model system.</title>
        <authorList>
            <person name="Chase E."/>
            <person name="Truchon A.R."/>
            <person name="Schepens W."/>
            <person name="Wilhelm S.W."/>
        </authorList>
    </citation>
    <scope>NUCLEOTIDE SEQUENCE [LARGE SCALE GENOMIC DNA]</scope>
    <source>
        <strain evidence="4 5">CCMP1851</strain>
    </source>
</reference>
<name>A0ABR1G940_AURAN</name>
<evidence type="ECO:0000256" key="2">
    <source>
        <dbReference type="SAM" id="SignalP"/>
    </source>
</evidence>
<evidence type="ECO:0000256" key="1">
    <source>
        <dbReference type="SAM" id="MobiDB-lite"/>
    </source>
</evidence>
<dbReference type="SUPFAM" id="SSF52540">
    <property type="entry name" value="P-loop containing nucleoside triphosphate hydrolases"/>
    <property type="match status" value="1"/>
</dbReference>
<dbReference type="EMBL" id="JBBJCI010000078">
    <property type="protein sequence ID" value="KAK7249502.1"/>
    <property type="molecule type" value="Genomic_DNA"/>
</dbReference>
<sequence>MMRWLIAAIVLARFADSSSCSVRDPRKNDSPAKRSKQVDIFVAGVEGSGHHGVVLGLLQPLIKHTMQIESAEEKACIKTGEMPFYEMDRGGKGARCVARGNVGWESFPSKRRVFENERYAMLYESPDCLAGNVPAGRFPGRWNKLKEPDSCYRCGGWRATLEDLYVRHARSDRLSVAAFQRGFPSLKVIFLWRNFIHSVFSHPPWDGGIRGHAMMLAAHAAALADDARNMTNGSFRVLRYEALQNPRSYSEAAEAIVDFLGYAPSMPVREAAALARSRAWRQPSSEHAASAEKASKDHERAAEVDEAFRDRWAIFLRPEHQLVPFVERRRLIRLKSKKKKRDEAAAPANWTTATCLAPKLEPCRRCTPVPVTTTAKGGEGRWCVHTQEQLTRCCN</sequence>
<dbReference type="PROSITE" id="PS51408">
    <property type="entry name" value="TRANSFERRIN_LIKE_4"/>
    <property type="match status" value="1"/>
</dbReference>
<proteinExistence type="predicted"/>
<feature type="region of interest" description="Disordered" evidence="1">
    <location>
        <begin position="282"/>
        <end position="302"/>
    </location>
</feature>
<evidence type="ECO:0000313" key="5">
    <source>
        <dbReference type="Proteomes" id="UP001363151"/>
    </source>
</evidence>
<dbReference type="InterPro" id="IPR001156">
    <property type="entry name" value="Transferrin-like_dom"/>
</dbReference>
<dbReference type="InterPro" id="IPR027417">
    <property type="entry name" value="P-loop_NTPase"/>
</dbReference>
<gene>
    <name evidence="4" type="ORF">SO694_00049278</name>
</gene>
<feature type="signal peptide" evidence="2">
    <location>
        <begin position="1"/>
        <end position="17"/>
    </location>
</feature>
<feature type="chain" id="PRO_5047442454" description="Transferrin-like domain-containing protein" evidence="2">
    <location>
        <begin position="18"/>
        <end position="395"/>
    </location>
</feature>
<keyword evidence="5" id="KW-1185">Reference proteome</keyword>
<comment type="caution">
    <text evidence="4">The sequence shown here is derived from an EMBL/GenBank/DDBJ whole genome shotgun (WGS) entry which is preliminary data.</text>
</comment>
<accession>A0ABR1G940</accession>
<protein>
    <recommendedName>
        <fullName evidence="3">Transferrin-like domain-containing protein</fullName>
    </recommendedName>
</protein>
<organism evidence="4 5">
    <name type="scientific">Aureococcus anophagefferens</name>
    <name type="common">Harmful bloom alga</name>
    <dbReference type="NCBI Taxonomy" id="44056"/>
    <lineage>
        <taxon>Eukaryota</taxon>
        <taxon>Sar</taxon>
        <taxon>Stramenopiles</taxon>
        <taxon>Ochrophyta</taxon>
        <taxon>Pelagophyceae</taxon>
        <taxon>Pelagomonadales</taxon>
        <taxon>Pelagomonadaceae</taxon>
        <taxon>Aureococcus</taxon>
    </lineage>
</organism>